<dbReference type="EMBL" id="CACVAQ010000102">
    <property type="protein sequence ID" value="CAA6804702.1"/>
    <property type="molecule type" value="Genomic_DNA"/>
</dbReference>
<keyword evidence="1 4" id="KW-0378">Hydrolase</keyword>
<evidence type="ECO:0000256" key="1">
    <source>
        <dbReference type="ARBA" id="ARBA00022801"/>
    </source>
</evidence>
<keyword evidence="2 4" id="KW-0326">Glycosidase</keyword>
<dbReference type="InterPro" id="IPR023186">
    <property type="entry name" value="IUNH"/>
</dbReference>
<dbReference type="EC" id="3.2.2.1" evidence="4"/>
<proteinExistence type="predicted"/>
<dbReference type="PANTHER" id="PTHR12304:SF46">
    <property type="entry name" value="INOSINE-ADENOSINE-GUANOSINE-NUCLEOSIDE HYDROLASE"/>
    <property type="match status" value="1"/>
</dbReference>
<organism evidence="4">
    <name type="scientific">uncultured Aureispira sp</name>
    <dbReference type="NCBI Taxonomy" id="1331704"/>
    <lineage>
        <taxon>Bacteria</taxon>
        <taxon>Pseudomonadati</taxon>
        <taxon>Bacteroidota</taxon>
        <taxon>Saprospiria</taxon>
        <taxon>Saprospirales</taxon>
        <taxon>Saprospiraceae</taxon>
        <taxon>Aureispira</taxon>
        <taxon>environmental samples</taxon>
    </lineage>
</organism>
<dbReference type="Pfam" id="PF01156">
    <property type="entry name" value="IU_nuc_hydro"/>
    <property type="match status" value="1"/>
</dbReference>
<dbReference type="InterPro" id="IPR036452">
    <property type="entry name" value="Ribo_hydro-like"/>
</dbReference>
<sequence>MKELVLMDHDGGIDDLLSVLLLLTMPNIELIAITITPADCYLEPAIESTYKLLQKAQKEHIPIGRGTFHGVNAFPSEWRARPEIVNSLPMLINLPASPNPYELPTAVDLMISSLKEADRPVKIIMTGPCSNLVLAIKKDPSIVSKIKEVIWMGGAFRTSGNVQTYQHNGTAEWNVYWDPIHAQQLFELELPLILIPLDVTNQVPVDKAFLSNFAQQAAYELSNLAGQFWALTVDNIPSYHYIYYMWDILATSYLALEAHFVVEEVQAEVAIHPPNAGQTLLSHSMKSRKVKIVTDVDKKVFYDYLFTQFRANFATLSN</sequence>
<evidence type="ECO:0000256" key="2">
    <source>
        <dbReference type="ARBA" id="ARBA00023295"/>
    </source>
</evidence>
<dbReference type="AlphaFoldDB" id="A0A6S6S4W9"/>
<dbReference type="Gene3D" id="3.90.245.10">
    <property type="entry name" value="Ribonucleoside hydrolase-like"/>
    <property type="match status" value="1"/>
</dbReference>
<name>A0A6S6S4W9_9BACT</name>
<dbReference type="GO" id="GO:0005829">
    <property type="term" value="C:cytosol"/>
    <property type="evidence" value="ECO:0007669"/>
    <property type="project" value="TreeGrafter"/>
</dbReference>
<dbReference type="GO" id="GO:0006152">
    <property type="term" value="P:purine nucleoside catabolic process"/>
    <property type="evidence" value="ECO:0007669"/>
    <property type="project" value="TreeGrafter"/>
</dbReference>
<dbReference type="PANTHER" id="PTHR12304">
    <property type="entry name" value="INOSINE-URIDINE PREFERRING NUCLEOSIDE HYDROLASE"/>
    <property type="match status" value="1"/>
</dbReference>
<gene>
    <name evidence="4" type="ORF">HELGO_WM12690</name>
</gene>
<evidence type="ECO:0000313" key="4">
    <source>
        <dbReference type="EMBL" id="CAA6804702.1"/>
    </source>
</evidence>
<dbReference type="InterPro" id="IPR001910">
    <property type="entry name" value="Inosine/uridine_hydrolase_dom"/>
</dbReference>
<reference evidence="4" key="1">
    <citation type="submission" date="2020-01" db="EMBL/GenBank/DDBJ databases">
        <authorList>
            <person name="Meier V. D."/>
            <person name="Meier V D."/>
        </authorList>
    </citation>
    <scope>NUCLEOTIDE SEQUENCE</scope>
    <source>
        <strain evidence="4">HLG_WM_MAG_10</strain>
    </source>
</reference>
<evidence type="ECO:0000259" key="3">
    <source>
        <dbReference type="Pfam" id="PF01156"/>
    </source>
</evidence>
<dbReference type="GO" id="GO:0008477">
    <property type="term" value="F:purine nucleosidase activity"/>
    <property type="evidence" value="ECO:0007669"/>
    <property type="project" value="UniProtKB-EC"/>
</dbReference>
<feature type="domain" description="Inosine/uridine-preferring nucleoside hydrolase" evidence="3">
    <location>
        <begin position="5"/>
        <end position="303"/>
    </location>
</feature>
<accession>A0A6S6S4W9</accession>
<dbReference type="SUPFAM" id="SSF53590">
    <property type="entry name" value="Nucleoside hydrolase"/>
    <property type="match status" value="1"/>
</dbReference>
<protein>
    <submittedName>
        <fullName evidence="4">Inosine-uridine preferring nucleoside hydrolase (EC)</fullName>
        <ecNumber evidence="4">3.2.2.1</ecNumber>
    </submittedName>
</protein>